<organism evidence="1 2">
    <name type="scientific">Methanosalsum natronophilum</name>
    <dbReference type="NCBI Taxonomy" id="768733"/>
    <lineage>
        <taxon>Archaea</taxon>
        <taxon>Methanobacteriati</taxon>
        <taxon>Methanobacteriota</taxon>
        <taxon>Stenosarchaea group</taxon>
        <taxon>Methanomicrobia</taxon>
        <taxon>Methanosarcinales</taxon>
        <taxon>Methanosarcinaceae</taxon>
        <taxon>Methanosalsum</taxon>
    </lineage>
</organism>
<name>A0A3R7XUJ6_9EURY</name>
<dbReference type="EMBL" id="QZAB01000329">
    <property type="protein sequence ID" value="RQD85218.1"/>
    <property type="molecule type" value="Genomic_DNA"/>
</dbReference>
<proteinExistence type="predicted"/>
<gene>
    <name evidence="1" type="ORF">D5R95_05210</name>
</gene>
<dbReference type="Proteomes" id="UP000284763">
    <property type="component" value="Unassembled WGS sequence"/>
</dbReference>
<comment type="caution">
    <text evidence="1">The sequence shown here is derived from an EMBL/GenBank/DDBJ whole genome shotgun (WGS) entry which is preliminary data.</text>
</comment>
<evidence type="ECO:0000313" key="1">
    <source>
        <dbReference type="EMBL" id="RQD85218.1"/>
    </source>
</evidence>
<protein>
    <submittedName>
        <fullName evidence="1">Uncharacterized protein</fullName>
    </submittedName>
</protein>
<evidence type="ECO:0000313" key="2">
    <source>
        <dbReference type="Proteomes" id="UP000284763"/>
    </source>
</evidence>
<sequence length="307" mass="36072">MTDNTNNMDFDQSIALGSLIKPDNPKLEKIKNLYLLEVSYLDYLINIKTSIASYFSYHDKTITDKDVRNAIKNIKHNMETEIGSLNTDFEKLVAMELAKQVEDSPLTSHELNLVLDHIIAEIENLSWIEDEQAFVKRSAYILDYLSDEDIYNYETEIEDIIDEMGLPYVQTEFFLLKEDSDVVLEEEHELEPEIFEMDEDEILRIVPEDCDEAYNFLQKYVLELAENDQFDKLERFYDKFVEEYKTYIPIYLFMSMAYLDHDPEVARSYIDHALEVIETIDNFSVAEKADLKSSLTDMLEQIETMLN</sequence>
<dbReference type="AlphaFoldDB" id="A0A3R7XUJ6"/>
<accession>A0A3R7XUJ6</accession>
<reference evidence="1 2" key="1">
    <citation type="submission" date="2018-08" db="EMBL/GenBank/DDBJ databases">
        <title>The metabolism and importance of syntrophic acetate oxidation coupled to methane or sulfide production in haloalkaline environments.</title>
        <authorList>
            <person name="Timmers P.H.A."/>
            <person name="Vavourakis C.D."/>
            <person name="Sorokin D.Y."/>
            <person name="Sinninghe Damste J.S."/>
            <person name="Muyzer G."/>
            <person name="Stams A.J.M."/>
            <person name="Plugge C.M."/>
        </authorList>
    </citation>
    <scope>NUCLEOTIDE SEQUENCE [LARGE SCALE GENOMIC DNA]</scope>
    <source>
        <strain evidence="1">MSAO_Arc3</strain>
    </source>
</reference>